<protein>
    <submittedName>
        <fullName evidence="1">Short-chain dehydrogenase</fullName>
    </submittedName>
</protein>
<reference evidence="1 2" key="1">
    <citation type="submission" date="2019-06" db="EMBL/GenBank/DDBJ databases">
        <title>Genome of new Rhodobacteraceae sp. SM1903.</title>
        <authorList>
            <person name="Ren X."/>
        </authorList>
    </citation>
    <scope>NUCLEOTIDE SEQUENCE [LARGE SCALE GENOMIC DNA]</scope>
    <source>
        <strain evidence="1 2">SM1903</strain>
    </source>
</reference>
<accession>A0A5C5G8V6</accession>
<organism evidence="1 2">
    <name type="scientific">Pelagovum pacificum</name>
    <dbReference type="NCBI Taxonomy" id="2588711"/>
    <lineage>
        <taxon>Bacteria</taxon>
        <taxon>Pseudomonadati</taxon>
        <taxon>Pseudomonadota</taxon>
        <taxon>Alphaproteobacteria</taxon>
        <taxon>Rhodobacterales</taxon>
        <taxon>Paracoccaceae</taxon>
        <taxon>Pelagovum</taxon>
    </lineage>
</organism>
<keyword evidence="2" id="KW-1185">Reference proteome</keyword>
<proteinExistence type="predicted"/>
<comment type="caution">
    <text evidence="1">The sequence shown here is derived from an EMBL/GenBank/DDBJ whole genome shotgun (WGS) entry which is preliminary data.</text>
</comment>
<dbReference type="Proteomes" id="UP000314011">
    <property type="component" value="Unassembled WGS sequence"/>
</dbReference>
<dbReference type="AlphaFoldDB" id="A0A5C5G8V6"/>
<dbReference type="EMBL" id="VFFF01000008">
    <property type="protein sequence ID" value="TNY30462.1"/>
    <property type="molecule type" value="Genomic_DNA"/>
</dbReference>
<dbReference type="OrthoDB" id="981660at2"/>
<gene>
    <name evidence="1" type="ORF">FHY64_20070</name>
</gene>
<evidence type="ECO:0000313" key="2">
    <source>
        <dbReference type="Proteomes" id="UP000314011"/>
    </source>
</evidence>
<evidence type="ECO:0000313" key="1">
    <source>
        <dbReference type="EMBL" id="TNY30462.1"/>
    </source>
</evidence>
<name>A0A5C5G8V6_9RHOB</name>
<dbReference type="RefSeq" id="WP_140197662.1">
    <property type="nucleotide sequence ID" value="NZ_CP065917.1"/>
</dbReference>
<sequence length="265" mass="30974">MLEVTTPEEFFFSTPLYTQCDISHIMDSLINLGLDQGNIDGHCVWCGRTVPFKINRIMAPVVSNQYIHERIKGVQVIRLDCQRQTNHKYYYYFIKDGTTGKKIGQLPSLADISLDEIKPYRKDMERIDSQELHKAIGLAAHGSGVGSFVYLRRVFERLIYSHFESNKGEEGWKDDDFYKLRMEEKILQLKSYLPDFLVENRNVYSILSVGIHELDEDTCLGWFDVMRESIFIILEEDRKNREEKKRQKAFSEIIKTFKAPPSTEP</sequence>